<protein>
    <submittedName>
        <fullName evidence="1">8774_t:CDS:1</fullName>
    </submittedName>
</protein>
<name>A0A9W4SU83_9GLOM</name>
<comment type="caution">
    <text evidence="1">The sequence shown here is derived from an EMBL/GenBank/DDBJ whole genome shotgun (WGS) entry which is preliminary data.</text>
</comment>
<gene>
    <name evidence="1" type="ORF">FWILDA_LOCUS9737</name>
</gene>
<dbReference type="OrthoDB" id="2385156at2759"/>
<accession>A0A9W4SU83</accession>
<evidence type="ECO:0000313" key="2">
    <source>
        <dbReference type="Proteomes" id="UP001153678"/>
    </source>
</evidence>
<evidence type="ECO:0000313" key="1">
    <source>
        <dbReference type="EMBL" id="CAI2180752.1"/>
    </source>
</evidence>
<organism evidence="1 2">
    <name type="scientific">Funneliformis geosporum</name>
    <dbReference type="NCBI Taxonomy" id="1117311"/>
    <lineage>
        <taxon>Eukaryota</taxon>
        <taxon>Fungi</taxon>
        <taxon>Fungi incertae sedis</taxon>
        <taxon>Mucoromycota</taxon>
        <taxon>Glomeromycotina</taxon>
        <taxon>Glomeromycetes</taxon>
        <taxon>Glomerales</taxon>
        <taxon>Glomeraceae</taxon>
        <taxon>Funneliformis</taxon>
    </lineage>
</organism>
<dbReference type="EMBL" id="CAMKVN010002363">
    <property type="protein sequence ID" value="CAI2180752.1"/>
    <property type="molecule type" value="Genomic_DNA"/>
</dbReference>
<reference evidence="1" key="1">
    <citation type="submission" date="2022-08" db="EMBL/GenBank/DDBJ databases">
        <authorList>
            <person name="Kallberg Y."/>
            <person name="Tangrot J."/>
            <person name="Rosling A."/>
        </authorList>
    </citation>
    <scope>NUCLEOTIDE SEQUENCE</scope>
    <source>
        <strain evidence="1">Wild A</strain>
    </source>
</reference>
<dbReference type="Proteomes" id="UP001153678">
    <property type="component" value="Unassembled WGS sequence"/>
</dbReference>
<feature type="non-terminal residue" evidence="1">
    <location>
        <position position="242"/>
    </location>
</feature>
<dbReference type="AlphaFoldDB" id="A0A9W4SU83"/>
<sequence>MHTFKTLHKYFEQKTSEWNILGFLESCDLEPYSKKIKEYLIKIADTDEDQRRERAWKLQDIKRAKEWEKTRSGMRVHIDRSMEQNSMDNYSIPDHEEVDNEDIYTKNIQFFHKNVTEEVLRDASDPESEKSHLKKIWNSFESLCEIKKIRYSCDTISYTGIFAHKDTLIYYGSKTFINDYHLLTCEQTELSYREDFVNPIIAKVFDDIMDLSRVKTITPTSLTTWSERATTRFLGILWNHCI</sequence>
<proteinExistence type="predicted"/>
<keyword evidence="2" id="KW-1185">Reference proteome</keyword>